<sequence>MRGRGPEALRRAAAAEALDRLLDERTHGTVGAVARDASGHVAAATSTGGITGQLPGRVGDTPLVGAGTFADDGTVAISGTGTGEFFVRGVLAHDIHARLRYAGTDLPTACRLVLDEHLGDRGADGGVIAVDPAGEIVVAWNSGAMYRGWLTADGVVALT</sequence>
<dbReference type="InterPro" id="IPR029055">
    <property type="entry name" value="Ntn_hydrolases_N"/>
</dbReference>
<evidence type="ECO:0008006" key="3">
    <source>
        <dbReference type="Google" id="ProtNLM"/>
    </source>
</evidence>
<dbReference type="EMBL" id="BSUO01000001">
    <property type="protein sequence ID" value="GMA42339.1"/>
    <property type="molecule type" value="Genomic_DNA"/>
</dbReference>
<keyword evidence="2" id="KW-1185">Reference proteome</keyword>
<gene>
    <name evidence="1" type="ORF">GCM10025883_43840</name>
</gene>
<dbReference type="Proteomes" id="UP001157126">
    <property type="component" value="Unassembled WGS sequence"/>
</dbReference>
<evidence type="ECO:0000313" key="2">
    <source>
        <dbReference type="Proteomes" id="UP001157126"/>
    </source>
</evidence>
<dbReference type="InterPro" id="IPR000246">
    <property type="entry name" value="Peptidase_T2"/>
</dbReference>
<reference evidence="2" key="1">
    <citation type="journal article" date="2019" name="Int. J. Syst. Evol. Microbiol.">
        <title>The Global Catalogue of Microorganisms (GCM) 10K type strain sequencing project: providing services to taxonomists for standard genome sequencing and annotation.</title>
        <authorList>
            <consortium name="The Broad Institute Genomics Platform"/>
            <consortium name="The Broad Institute Genome Sequencing Center for Infectious Disease"/>
            <person name="Wu L."/>
            <person name="Ma J."/>
        </authorList>
    </citation>
    <scope>NUCLEOTIDE SEQUENCE [LARGE SCALE GENOMIC DNA]</scope>
    <source>
        <strain evidence="2">NBRC 113072</strain>
    </source>
</reference>
<dbReference type="Gene3D" id="3.60.20.30">
    <property type="entry name" value="(Glycosyl)asparaginase"/>
    <property type="match status" value="1"/>
</dbReference>
<accession>A0ABQ6IWK3</accession>
<dbReference type="PANTHER" id="PTHR10188:SF6">
    <property type="entry name" value="N(4)-(BETA-N-ACETYLGLUCOSAMINYL)-L-ASPARAGINASE"/>
    <property type="match status" value="1"/>
</dbReference>
<name>A0ABQ6IWK3_9MICO</name>
<dbReference type="PANTHER" id="PTHR10188">
    <property type="entry name" value="L-ASPARAGINASE"/>
    <property type="match status" value="1"/>
</dbReference>
<proteinExistence type="predicted"/>
<comment type="caution">
    <text evidence="1">The sequence shown here is derived from an EMBL/GenBank/DDBJ whole genome shotgun (WGS) entry which is preliminary data.</text>
</comment>
<evidence type="ECO:0000313" key="1">
    <source>
        <dbReference type="EMBL" id="GMA42339.1"/>
    </source>
</evidence>
<dbReference type="Pfam" id="PF01112">
    <property type="entry name" value="Asparaginase_2"/>
    <property type="match status" value="1"/>
</dbReference>
<organism evidence="1 2">
    <name type="scientific">Mobilicoccus caccae</name>
    <dbReference type="NCBI Taxonomy" id="1859295"/>
    <lineage>
        <taxon>Bacteria</taxon>
        <taxon>Bacillati</taxon>
        <taxon>Actinomycetota</taxon>
        <taxon>Actinomycetes</taxon>
        <taxon>Micrococcales</taxon>
        <taxon>Dermatophilaceae</taxon>
        <taxon>Mobilicoccus</taxon>
    </lineage>
</organism>
<dbReference type="SUPFAM" id="SSF56235">
    <property type="entry name" value="N-terminal nucleophile aminohydrolases (Ntn hydrolases)"/>
    <property type="match status" value="1"/>
</dbReference>
<protein>
    <recommendedName>
        <fullName evidence="3">Asparaginase</fullName>
    </recommendedName>
</protein>